<dbReference type="InterPro" id="IPR002035">
    <property type="entry name" value="VWF_A"/>
</dbReference>
<sequence>MRLAPLHRLSLASLLGLAAATGLHGACSPDSGLDSGSSSSEGAGSGGGVEPDGGLLGDAPIDIPPDPDAACGLVTEEAVIVPLNLFIMMDKSSSMAGDDPMVESKWESAKAGLKAFVNSARFAGVRVALRFFPRDADAVPACDQNAYKTPLVPFGPLPDNASAIIEAIEAEEPDGLSTPIYPALGGALLQGIETAQNHPGEASAVLLVTDGKPQGPAAQCGGADPEDPAAIAGLAAAGARYRPPVRTYVIGLPGVDQSIANQIAAAGGTDAAVLVASTNIAREFERALAKVTGQALPCELEVPAQVAGGQVAFNDVNVLFGLDGAPQDVLPQRPGCDGPGWRYDDPDAPTALVLCPDTCNAARNAAAAKIQILLGCETVIR</sequence>
<feature type="compositionally biased region" description="Gly residues" evidence="1">
    <location>
        <begin position="43"/>
        <end position="56"/>
    </location>
</feature>
<evidence type="ECO:0000256" key="2">
    <source>
        <dbReference type="SAM" id="SignalP"/>
    </source>
</evidence>
<dbReference type="SMART" id="SM00327">
    <property type="entry name" value="VWA"/>
    <property type="match status" value="1"/>
</dbReference>
<protein>
    <recommendedName>
        <fullName evidence="3">VWFA domain-containing protein</fullName>
    </recommendedName>
</protein>
<dbReference type="SUPFAM" id="SSF53300">
    <property type="entry name" value="vWA-like"/>
    <property type="match status" value="1"/>
</dbReference>
<dbReference type="InterPro" id="IPR036465">
    <property type="entry name" value="vWFA_dom_sf"/>
</dbReference>
<keyword evidence="2" id="KW-0732">Signal</keyword>
<comment type="caution">
    <text evidence="4">The sequence shown here is derived from an EMBL/GenBank/DDBJ whole genome shotgun (WGS) entry which is preliminary data.</text>
</comment>
<dbReference type="CDD" id="cd00198">
    <property type="entry name" value="vWFA"/>
    <property type="match status" value="1"/>
</dbReference>
<evidence type="ECO:0000313" key="5">
    <source>
        <dbReference type="Proteomes" id="UP000075635"/>
    </source>
</evidence>
<feature type="domain" description="VWFA" evidence="3">
    <location>
        <begin position="84"/>
        <end position="295"/>
    </location>
</feature>
<organism evidence="4 5">
    <name type="scientific">Sorangium cellulosum</name>
    <name type="common">Polyangium cellulosum</name>
    <dbReference type="NCBI Taxonomy" id="56"/>
    <lineage>
        <taxon>Bacteria</taxon>
        <taxon>Pseudomonadati</taxon>
        <taxon>Myxococcota</taxon>
        <taxon>Polyangia</taxon>
        <taxon>Polyangiales</taxon>
        <taxon>Polyangiaceae</taxon>
        <taxon>Sorangium</taxon>
    </lineage>
</organism>
<dbReference type="EMBL" id="JEMB01001795">
    <property type="protein sequence ID" value="KYF85050.1"/>
    <property type="molecule type" value="Genomic_DNA"/>
</dbReference>
<dbReference type="Gene3D" id="3.40.50.410">
    <property type="entry name" value="von Willebrand factor, type A domain"/>
    <property type="match status" value="1"/>
</dbReference>
<evidence type="ECO:0000259" key="3">
    <source>
        <dbReference type="PROSITE" id="PS50234"/>
    </source>
</evidence>
<evidence type="ECO:0000313" key="4">
    <source>
        <dbReference type="EMBL" id="KYF85050.1"/>
    </source>
</evidence>
<feature type="signal peptide" evidence="2">
    <location>
        <begin position="1"/>
        <end position="25"/>
    </location>
</feature>
<accession>A0A150RY76</accession>
<dbReference type="Proteomes" id="UP000075635">
    <property type="component" value="Unassembled WGS sequence"/>
</dbReference>
<evidence type="ECO:0000256" key="1">
    <source>
        <dbReference type="SAM" id="MobiDB-lite"/>
    </source>
</evidence>
<reference evidence="4 5" key="1">
    <citation type="submission" date="2014-02" db="EMBL/GenBank/DDBJ databases">
        <title>The small core and large imbalanced accessory genome model reveals a collaborative survival strategy of Sorangium cellulosum strains in nature.</title>
        <authorList>
            <person name="Han K."/>
            <person name="Peng R."/>
            <person name="Blom J."/>
            <person name="Li Y.-Z."/>
        </authorList>
    </citation>
    <scope>NUCLEOTIDE SEQUENCE [LARGE SCALE GENOMIC DNA]</scope>
    <source>
        <strain evidence="4 5">So0011-07</strain>
    </source>
</reference>
<dbReference type="PROSITE" id="PS50234">
    <property type="entry name" value="VWFA"/>
    <property type="match status" value="1"/>
</dbReference>
<name>A0A150RY76_SORCE</name>
<feature type="region of interest" description="Disordered" evidence="1">
    <location>
        <begin position="28"/>
        <end position="61"/>
    </location>
</feature>
<gene>
    <name evidence="4" type="ORF">BE17_51220</name>
</gene>
<feature type="chain" id="PRO_5007568531" description="VWFA domain-containing protein" evidence="2">
    <location>
        <begin position="26"/>
        <end position="381"/>
    </location>
</feature>
<feature type="compositionally biased region" description="Low complexity" evidence="1">
    <location>
        <begin position="28"/>
        <end position="42"/>
    </location>
</feature>
<proteinExistence type="predicted"/>
<dbReference type="AlphaFoldDB" id="A0A150RY76"/>